<evidence type="ECO:0000256" key="7">
    <source>
        <dbReference type="ARBA" id="ARBA00023080"/>
    </source>
</evidence>
<feature type="binding site" evidence="10">
    <location>
        <begin position="32"/>
        <end position="37"/>
    </location>
    <ligand>
        <name>substrate</name>
    </ligand>
</feature>
<sequence>MKFLCWDCYIEALSDLTVIYLKESEMEIVLASSNLHKIREFREMFKSLPRIDVLSLLNFPQYKSPVEEGKTFQENAQLKAVDAAKVLGKWVLADDSGLVVPALDGAPGIYSRRYAGEDATDAENRQKLLQNMQHLSEIQRSAYFQCSLVLALPTGEVKKSVTGICEGFLLKEEKGRYGFGYDSLFVKHDYDKTFAELDDSTKNRISHRYKAFEKLLGVLQSL</sequence>
<name>A0A0C1E464_9BACT</name>
<protein>
    <recommendedName>
        <fullName evidence="10">dITP/XTP pyrophosphatase</fullName>
        <ecNumber evidence="10">3.6.1.66</ecNumber>
    </recommendedName>
    <alternativeName>
        <fullName evidence="10">Non-canonical purine NTP pyrophosphatase</fullName>
    </alternativeName>
    <alternativeName>
        <fullName evidence="10">Non-standard purine NTP pyrophosphatase</fullName>
    </alternativeName>
    <alternativeName>
        <fullName evidence="10">Nucleoside-triphosphate diphosphatase</fullName>
    </alternativeName>
    <alternativeName>
        <fullName evidence="10">Nucleoside-triphosphate pyrophosphatase</fullName>
        <shortName evidence="10">NTPase</shortName>
    </alternativeName>
</protein>
<dbReference type="PATRIC" id="fig|83552.4.peg.2677"/>
<dbReference type="PANTHER" id="PTHR11067:SF9">
    <property type="entry name" value="INOSINE TRIPHOSPHATE PYROPHOSPHATASE"/>
    <property type="match status" value="1"/>
</dbReference>
<organism evidence="12 13">
    <name type="scientific">Parachlamydia acanthamoebae</name>
    <dbReference type="NCBI Taxonomy" id="83552"/>
    <lineage>
        <taxon>Bacteria</taxon>
        <taxon>Pseudomonadati</taxon>
        <taxon>Chlamydiota</taxon>
        <taxon>Chlamydiia</taxon>
        <taxon>Parachlamydiales</taxon>
        <taxon>Parachlamydiaceae</taxon>
        <taxon>Parachlamydia</taxon>
    </lineage>
</organism>
<dbReference type="HAMAP" id="MF_01405">
    <property type="entry name" value="Non_canon_purine_NTPase"/>
    <property type="match status" value="1"/>
</dbReference>
<keyword evidence="3 10" id="KW-0479">Metal-binding</keyword>
<evidence type="ECO:0000256" key="1">
    <source>
        <dbReference type="ARBA" id="ARBA00008023"/>
    </source>
</evidence>
<dbReference type="GO" id="GO:0017111">
    <property type="term" value="F:ribonucleoside triphosphate phosphatase activity"/>
    <property type="evidence" value="ECO:0007669"/>
    <property type="project" value="InterPro"/>
</dbReference>
<keyword evidence="6 10" id="KW-0460">Magnesium</keyword>
<dbReference type="EC" id="3.6.1.66" evidence="10"/>
<dbReference type="Proteomes" id="UP000031307">
    <property type="component" value="Unassembled WGS sequence"/>
</dbReference>
<dbReference type="GO" id="GO:0035870">
    <property type="term" value="F:dITP diphosphatase activity"/>
    <property type="evidence" value="ECO:0007669"/>
    <property type="project" value="UniProtKB-UniRule"/>
</dbReference>
<feature type="binding site" evidence="10">
    <location>
        <position position="202"/>
    </location>
    <ligand>
        <name>substrate</name>
    </ligand>
</feature>
<evidence type="ECO:0000256" key="8">
    <source>
        <dbReference type="ARBA" id="ARBA00051875"/>
    </source>
</evidence>
<comment type="catalytic activity">
    <reaction evidence="9 10">
        <text>XTP + H2O = XMP + diphosphate + H(+)</text>
        <dbReference type="Rhea" id="RHEA:28610"/>
        <dbReference type="ChEBI" id="CHEBI:15377"/>
        <dbReference type="ChEBI" id="CHEBI:15378"/>
        <dbReference type="ChEBI" id="CHEBI:33019"/>
        <dbReference type="ChEBI" id="CHEBI:57464"/>
        <dbReference type="ChEBI" id="CHEBI:61314"/>
        <dbReference type="EC" id="3.6.1.66"/>
    </reaction>
</comment>
<feature type="binding site" evidence="10">
    <location>
        <position position="95"/>
    </location>
    <ligand>
        <name>Mg(2+)</name>
        <dbReference type="ChEBI" id="CHEBI:18420"/>
    </ligand>
</feature>
<evidence type="ECO:0000256" key="4">
    <source>
        <dbReference type="ARBA" id="ARBA00022741"/>
    </source>
</evidence>
<dbReference type="InterPro" id="IPR029001">
    <property type="entry name" value="ITPase-like_fam"/>
</dbReference>
<dbReference type="GO" id="GO:0009117">
    <property type="term" value="P:nucleotide metabolic process"/>
    <property type="evidence" value="ECO:0007669"/>
    <property type="project" value="UniProtKB-KW"/>
</dbReference>
<dbReference type="GO" id="GO:0036220">
    <property type="term" value="F:ITP diphosphatase activity"/>
    <property type="evidence" value="ECO:0007669"/>
    <property type="project" value="UniProtKB-UniRule"/>
</dbReference>
<keyword evidence="5 10" id="KW-0378">Hydrolase</keyword>
<evidence type="ECO:0000256" key="10">
    <source>
        <dbReference type="HAMAP-Rule" id="MF_01405"/>
    </source>
</evidence>
<feature type="binding site" evidence="10">
    <location>
        <position position="96"/>
    </location>
    <ligand>
        <name>substrate</name>
    </ligand>
</feature>
<dbReference type="GO" id="GO:0036222">
    <property type="term" value="F:XTP diphosphatase activity"/>
    <property type="evidence" value="ECO:0007669"/>
    <property type="project" value="UniProtKB-UniRule"/>
</dbReference>
<dbReference type="GO" id="GO:0009146">
    <property type="term" value="P:purine nucleoside triphosphate catabolic process"/>
    <property type="evidence" value="ECO:0007669"/>
    <property type="project" value="UniProtKB-UniRule"/>
</dbReference>
<dbReference type="EMBL" id="JSAM01000127">
    <property type="protein sequence ID" value="KIA76227.1"/>
    <property type="molecule type" value="Genomic_DNA"/>
</dbReference>
<keyword evidence="4 10" id="KW-0547">Nucleotide-binding</keyword>
<evidence type="ECO:0000256" key="11">
    <source>
        <dbReference type="RuleBase" id="RU003781"/>
    </source>
</evidence>
<feature type="binding site" evidence="10">
    <location>
        <begin position="179"/>
        <end position="182"/>
    </location>
    <ligand>
        <name>substrate</name>
    </ligand>
</feature>
<evidence type="ECO:0000313" key="13">
    <source>
        <dbReference type="Proteomes" id="UP000031307"/>
    </source>
</evidence>
<dbReference type="InterPro" id="IPR002637">
    <property type="entry name" value="RdgB/HAM1"/>
</dbReference>
<reference evidence="12 13" key="1">
    <citation type="journal article" date="2014" name="Mol. Biol. Evol.">
        <title>Massive expansion of Ubiquitination-related gene families within the Chlamydiae.</title>
        <authorList>
            <person name="Domman D."/>
            <person name="Collingro A."/>
            <person name="Lagkouvardos I."/>
            <person name="Gehre L."/>
            <person name="Weinmaier T."/>
            <person name="Rattei T."/>
            <person name="Subtil A."/>
            <person name="Horn M."/>
        </authorList>
    </citation>
    <scope>NUCLEOTIDE SEQUENCE [LARGE SCALE GENOMIC DNA]</scope>
    <source>
        <strain evidence="12 13">OEW1</strain>
    </source>
</reference>
<gene>
    <name evidence="12" type="ORF">DB43_AQ00330</name>
</gene>
<evidence type="ECO:0000256" key="2">
    <source>
        <dbReference type="ARBA" id="ARBA00011738"/>
    </source>
</evidence>
<dbReference type="FunFam" id="3.90.950.10:FF:000001">
    <property type="entry name" value="dITP/XTP pyrophosphatase"/>
    <property type="match status" value="1"/>
</dbReference>
<keyword evidence="7 10" id="KW-0546">Nucleotide metabolism</keyword>
<dbReference type="SUPFAM" id="SSF52972">
    <property type="entry name" value="ITPase-like"/>
    <property type="match status" value="1"/>
</dbReference>
<proteinExistence type="inferred from homology"/>
<comment type="caution">
    <text evidence="10">Lacks conserved residue(s) required for the propagation of feature annotation.</text>
</comment>
<evidence type="ECO:0000256" key="3">
    <source>
        <dbReference type="ARBA" id="ARBA00022723"/>
    </source>
</evidence>
<comment type="catalytic activity">
    <reaction evidence="10">
        <text>ITP + H2O = IMP + diphosphate + H(+)</text>
        <dbReference type="Rhea" id="RHEA:29399"/>
        <dbReference type="ChEBI" id="CHEBI:15377"/>
        <dbReference type="ChEBI" id="CHEBI:15378"/>
        <dbReference type="ChEBI" id="CHEBI:33019"/>
        <dbReference type="ChEBI" id="CHEBI:58053"/>
        <dbReference type="ChEBI" id="CHEBI:61402"/>
        <dbReference type="EC" id="3.6.1.66"/>
    </reaction>
</comment>
<comment type="subunit">
    <text evidence="2 10">Homodimer.</text>
</comment>
<evidence type="ECO:0000256" key="5">
    <source>
        <dbReference type="ARBA" id="ARBA00022801"/>
    </source>
</evidence>
<dbReference type="GO" id="GO:0000166">
    <property type="term" value="F:nucleotide binding"/>
    <property type="evidence" value="ECO:0007669"/>
    <property type="project" value="UniProtKB-KW"/>
</dbReference>
<comment type="cofactor">
    <cofactor evidence="10">
        <name>Mg(2+)</name>
        <dbReference type="ChEBI" id="CHEBI:18420"/>
    </cofactor>
    <text evidence="10">Binds 1 Mg(2+) ion per subunit.</text>
</comment>
<evidence type="ECO:0000256" key="6">
    <source>
        <dbReference type="ARBA" id="ARBA00022842"/>
    </source>
</evidence>
<comment type="function">
    <text evidence="10">Pyrophosphatase that catalyzes the hydrolysis of nucleoside triphosphates to their monophosphate derivatives, with a high preference for the non-canonical purine nucleotides XTP (xanthosine triphosphate), dITP (deoxyinosine triphosphate) and ITP. Seems to function as a house-cleaning enzyme that removes non-canonical purine nucleotides from the nucleotide pool, thus preventing their incorporation into DNA/RNA and avoiding chromosomal lesions.</text>
</comment>
<dbReference type="NCBIfam" id="TIGR00042">
    <property type="entry name" value="RdgB/HAM1 family non-canonical purine NTP pyrophosphatase"/>
    <property type="match status" value="1"/>
</dbReference>
<comment type="similarity">
    <text evidence="1 10 11">Belongs to the HAM1 NTPase family.</text>
</comment>
<dbReference type="AlphaFoldDB" id="A0A0C1E464"/>
<dbReference type="GO" id="GO:0046872">
    <property type="term" value="F:metal ion binding"/>
    <property type="evidence" value="ECO:0007669"/>
    <property type="project" value="UniProtKB-KW"/>
</dbReference>
<evidence type="ECO:0000256" key="9">
    <source>
        <dbReference type="ARBA" id="ARBA00052017"/>
    </source>
</evidence>
<feature type="active site" description="Proton acceptor" evidence="10">
    <location>
        <position position="95"/>
    </location>
</feature>
<comment type="catalytic activity">
    <reaction evidence="8 10">
        <text>dITP + H2O = dIMP + diphosphate + H(+)</text>
        <dbReference type="Rhea" id="RHEA:28342"/>
        <dbReference type="ChEBI" id="CHEBI:15377"/>
        <dbReference type="ChEBI" id="CHEBI:15378"/>
        <dbReference type="ChEBI" id="CHEBI:33019"/>
        <dbReference type="ChEBI" id="CHEBI:61194"/>
        <dbReference type="ChEBI" id="CHEBI:61382"/>
        <dbReference type="EC" id="3.6.1.66"/>
    </reaction>
</comment>
<feature type="binding site" evidence="10">
    <location>
        <begin position="207"/>
        <end position="208"/>
    </location>
    <ligand>
        <name>substrate</name>
    </ligand>
</feature>
<dbReference type="GO" id="GO:0005829">
    <property type="term" value="C:cytosol"/>
    <property type="evidence" value="ECO:0007669"/>
    <property type="project" value="TreeGrafter"/>
</dbReference>
<dbReference type="InterPro" id="IPR020922">
    <property type="entry name" value="dITP/XTP_pyrophosphatase"/>
</dbReference>
<dbReference type="Pfam" id="PF01725">
    <property type="entry name" value="Ham1p_like"/>
    <property type="match status" value="1"/>
</dbReference>
<dbReference type="CDD" id="cd00515">
    <property type="entry name" value="HAM1"/>
    <property type="match status" value="1"/>
</dbReference>
<dbReference type="PANTHER" id="PTHR11067">
    <property type="entry name" value="INOSINE TRIPHOSPHATE PYROPHOSPHATASE/HAM1 PROTEIN"/>
    <property type="match status" value="1"/>
</dbReference>
<accession>A0A0C1E464</accession>
<evidence type="ECO:0000313" key="12">
    <source>
        <dbReference type="EMBL" id="KIA76227.1"/>
    </source>
</evidence>
<comment type="caution">
    <text evidence="12">The sequence shown here is derived from an EMBL/GenBank/DDBJ whole genome shotgun (WGS) entry which is preliminary data.</text>
</comment>
<dbReference type="Gene3D" id="3.90.950.10">
    <property type="match status" value="1"/>
</dbReference>